<dbReference type="InterPro" id="IPR001128">
    <property type="entry name" value="Cyt_P450"/>
</dbReference>
<dbReference type="InterPro" id="IPR036396">
    <property type="entry name" value="Cyt_P450_sf"/>
</dbReference>
<dbReference type="PANTHER" id="PTHR24284:SF1">
    <property type="entry name" value="CYTOCHROME P450 FAMILY"/>
    <property type="match status" value="1"/>
</dbReference>
<proteinExistence type="inferred from homology"/>
<dbReference type="GO" id="GO:0016705">
    <property type="term" value="F:oxidoreductase activity, acting on paired donors, with incorporation or reduction of molecular oxygen"/>
    <property type="evidence" value="ECO:0007669"/>
    <property type="project" value="InterPro"/>
</dbReference>
<keyword evidence="2" id="KW-0560">Oxidoreductase</keyword>
<dbReference type="GO" id="GO:0004497">
    <property type="term" value="F:monooxygenase activity"/>
    <property type="evidence" value="ECO:0007669"/>
    <property type="project" value="UniProtKB-KW"/>
</dbReference>
<dbReference type="AlphaFoldDB" id="A0A0N5B6X2"/>
<dbReference type="STRING" id="174720.A0A0N5B6X2"/>
<evidence type="ECO:0000313" key="4">
    <source>
        <dbReference type="WBParaSite" id="SPAL_0000180900.1"/>
    </source>
</evidence>
<reference evidence="4" key="1">
    <citation type="submission" date="2017-02" db="UniProtKB">
        <authorList>
            <consortium name="WormBaseParasite"/>
        </authorList>
    </citation>
    <scope>IDENTIFICATION</scope>
</reference>
<sequence length="117" mass="13192">MVRIVLIVIILTIYLINFYRKAKSLPAGAIPFPIVGNLFTFDFNDIHLWVCDHKKIYGSVFTIWIPEPLVVLANYDLINEALVTNGDHYSGRDVNGFPGKLLLEKVNNGVIMSEGEK</sequence>
<dbReference type="Proteomes" id="UP000046392">
    <property type="component" value="Unplaced"/>
</dbReference>
<keyword evidence="3" id="KW-1185">Reference proteome</keyword>
<organism evidence="3 4">
    <name type="scientific">Strongyloides papillosus</name>
    <name type="common">Intestinal threadworm</name>
    <dbReference type="NCBI Taxonomy" id="174720"/>
    <lineage>
        <taxon>Eukaryota</taxon>
        <taxon>Metazoa</taxon>
        <taxon>Ecdysozoa</taxon>
        <taxon>Nematoda</taxon>
        <taxon>Chromadorea</taxon>
        <taxon>Rhabditida</taxon>
        <taxon>Tylenchina</taxon>
        <taxon>Panagrolaimomorpha</taxon>
        <taxon>Strongyloidoidea</taxon>
        <taxon>Strongyloididae</taxon>
        <taxon>Strongyloides</taxon>
    </lineage>
</organism>
<accession>A0A0N5B6X2</accession>
<dbReference type="Gene3D" id="1.10.630.10">
    <property type="entry name" value="Cytochrome P450"/>
    <property type="match status" value="1"/>
</dbReference>
<name>A0A0N5B6X2_STREA</name>
<evidence type="ECO:0000313" key="3">
    <source>
        <dbReference type="Proteomes" id="UP000046392"/>
    </source>
</evidence>
<evidence type="ECO:0000256" key="1">
    <source>
        <dbReference type="ARBA" id="ARBA00010617"/>
    </source>
</evidence>
<comment type="similarity">
    <text evidence="1">Belongs to the cytochrome P450 family.</text>
</comment>
<keyword evidence="2" id="KW-0503">Monooxygenase</keyword>
<dbReference type="GO" id="GO:0020037">
    <property type="term" value="F:heme binding"/>
    <property type="evidence" value="ECO:0007669"/>
    <property type="project" value="InterPro"/>
</dbReference>
<dbReference type="WBParaSite" id="SPAL_0000180900.1">
    <property type="protein sequence ID" value="SPAL_0000180900.1"/>
    <property type="gene ID" value="SPAL_0000180900"/>
</dbReference>
<dbReference type="Pfam" id="PF00067">
    <property type="entry name" value="p450"/>
    <property type="match status" value="1"/>
</dbReference>
<dbReference type="SUPFAM" id="SSF48264">
    <property type="entry name" value="Cytochrome P450"/>
    <property type="match status" value="1"/>
</dbReference>
<protein>
    <submittedName>
        <fullName evidence="4">Cytochrome P450</fullName>
    </submittedName>
</protein>
<dbReference type="PANTHER" id="PTHR24284">
    <property type="entry name" value="CYTOCHROME P450 FAMILY"/>
    <property type="match status" value="1"/>
</dbReference>
<dbReference type="GO" id="GO:0005506">
    <property type="term" value="F:iron ion binding"/>
    <property type="evidence" value="ECO:0007669"/>
    <property type="project" value="InterPro"/>
</dbReference>
<evidence type="ECO:0000256" key="2">
    <source>
        <dbReference type="ARBA" id="ARBA00023033"/>
    </source>
</evidence>